<evidence type="ECO:0000256" key="4">
    <source>
        <dbReference type="ARBA" id="ARBA00022989"/>
    </source>
</evidence>
<dbReference type="Proteomes" id="UP000029736">
    <property type="component" value="Unassembled WGS sequence"/>
</dbReference>
<evidence type="ECO:0000256" key="6">
    <source>
        <dbReference type="ARBA" id="ARBA00023180"/>
    </source>
</evidence>
<dbReference type="OrthoDB" id="1407035at2"/>
<dbReference type="STRING" id="1524460.IX84_17305"/>
<dbReference type="Pfam" id="PF03567">
    <property type="entry name" value="Sulfotransfer_2"/>
    <property type="match status" value="1"/>
</dbReference>
<keyword evidence="4" id="KW-1133">Transmembrane helix</keyword>
<dbReference type="InterPro" id="IPR010635">
    <property type="entry name" value="Heparan_SO4-6-sulfoTrfase"/>
</dbReference>
<evidence type="ECO:0000313" key="8">
    <source>
        <dbReference type="Proteomes" id="UP000029736"/>
    </source>
</evidence>
<accession>A0A098S4Y9</accession>
<dbReference type="PANTHER" id="PTHR12812">
    <property type="entry name" value="HEPARAN SULFATE 6-O-SULFOTRANSFERASE 3"/>
    <property type="match status" value="1"/>
</dbReference>
<dbReference type="GO" id="GO:0017095">
    <property type="term" value="F:heparan sulfate 6-sulfotransferase activity"/>
    <property type="evidence" value="ECO:0007669"/>
    <property type="project" value="TreeGrafter"/>
</dbReference>
<evidence type="ECO:0000256" key="2">
    <source>
        <dbReference type="ARBA" id="ARBA00022679"/>
    </source>
</evidence>
<dbReference type="RefSeq" id="WP_044223306.1">
    <property type="nucleotide sequence ID" value="NZ_JBKAGJ010000009.1"/>
</dbReference>
<evidence type="ECO:0000256" key="5">
    <source>
        <dbReference type="ARBA" id="ARBA00023136"/>
    </source>
</evidence>
<dbReference type="GO" id="GO:0016020">
    <property type="term" value="C:membrane"/>
    <property type="evidence" value="ECO:0007669"/>
    <property type="project" value="UniProtKB-SubCell"/>
</dbReference>
<organism evidence="7 8">
    <name type="scientific">Phaeodactylibacter xiamenensis</name>
    <dbReference type="NCBI Taxonomy" id="1524460"/>
    <lineage>
        <taxon>Bacteria</taxon>
        <taxon>Pseudomonadati</taxon>
        <taxon>Bacteroidota</taxon>
        <taxon>Saprospiria</taxon>
        <taxon>Saprospirales</taxon>
        <taxon>Haliscomenobacteraceae</taxon>
        <taxon>Phaeodactylibacter</taxon>
    </lineage>
</organism>
<dbReference type="Gene3D" id="3.40.50.300">
    <property type="entry name" value="P-loop containing nucleotide triphosphate hydrolases"/>
    <property type="match status" value="1"/>
</dbReference>
<proteinExistence type="predicted"/>
<keyword evidence="5" id="KW-0472">Membrane</keyword>
<dbReference type="InterPro" id="IPR027417">
    <property type="entry name" value="P-loop_NTPase"/>
</dbReference>
<keyword evidence="3" id="KW-0812">Transmembrane</keyword>
<keyword evidence="8" id="KW-1185">Reference proteome</keyword>
<evidence type="ECO:0000256" key="1">
    <source>
        <dbReference type="ARBA" id="ARBA00004167"/>
    </source>
</evidence>
<comment type="subcellular location">
    <subcellularLocation>
        <location evidence="1">Membrane</location>
        <topology evidence="1">Single-pass membrane protein</topology>
    </subcellularLocation>
</comment>
<keyword evidence="2" id="KW-0808">Transferase</keyword>
<dbReference type="AlphaFoldDB" id="A0A098S4Y9"/>
<comment type="caution">
    <text evidence="7">The sequence shown here is derived from an EMBL/GenBank/DDBJ whole genome shotgun (WGS) entry which is preliminary data.</text>
</comment>
<gene>
    <name evidence="7" type="ORF">IX84_17305</name>
</gene>
<dbReference type="InterPro" id="IPR005331">
    <property type="entry name" value="Sulfotransferase"/>
</dbReference>
<evidence type="ECO:0008006" key="9">
    <source>
        <dbReference type="Google" id="ProtNLM"/>
    </source>
</evidence>
<protein>
    <recommendedName>
        <fullName evidence="9">Sulfotransferase domain-containing protein</fullName>
    </recommendedName>
</protein>
<keyword evidence="6" id="KW-0325">Glycoprotein</keyword>
<dbReference type="SUPFAM" id="SSF52540">
    <property type="entry name" value="P-loop containing nucleoside triphosphate hydrolases"/>
    <property type="match status" value="1"/>
</dbReference>
<evidence type="ECO:0000256" key="3">
    <source>
        <dbReference type="ARBA" id="ARBA00022692"/>
    </source>
</evidence>
<name>A0A098S4Y9_9BACT</name>
<reference evidence="7 8" key="1">
    <citation type="journal article" date="2014" name="Int. J. Syst. Evol. Microbiol.">
        <title>Phaeodactylibacter xiamenensis gen. nov., sp. nov., a member of the family Saprospiraceae isolated from the marine alga Phaeodactylum tricornutum.</title>
        <authorList>
            <person name="Chen Z.Jr."/>
            <person name="Lei X."/>
            <person name="Lai Q."/>
            <person name="Li Y."/>
            <person name="Zhang B."/>
            <person name="Zhang J."/>
            <person name="Zhang H."/>
            <person name="Yang L."/>
            <person name="Zheng W."/>
            <person name="Tian Y."/>
            <person name="Yu Z."/>
            <person name="Xu H.Jr."/>
            <person name="Zheng T."/>
        </authorList>
    </citation>
    <scope>NUCLEOTIDE SEQUENCE [LARGE SCALE GENOMIC DNA]</scope>
    <source>
        <strain evidence="7 8">KD52</strain>
    </source>
</reference>
<sequence>MSDQINRPDSRIGNQLELLSFHIPKSAGTSFRNMLRDVYGAEAVLRFDTPLRGRGKFRVEQQPFTGRTLPNRVRVLHGHFSWPMVSNILELSPDILKITWLRDPVDRVVSNYFYLSERLRDIIDEEGRGVDILAKMERSLIEYAQTEINQNRMSKFLEGLHLRDFRFVGILEHMDEDLQHMADAMGWTIQEAYQHNATGKRKREITPEERAIIEACNAKDLELYREALELRKQGYWKS</sequence>
<dbReference type="EMBL" id="JPOS01000039">
    <property type="protein sequence ID" value="KGE86833.1"/>
    <property type="molecule type" value="Genomic_DNA"/>
</dbReference>
<evidence type="ECO:0000313" key="7">
    <source>
        <dbReference type="EMBL" id="KGE86833.1"/>
    </source>
</evidence>
<dbReference type="PANTHER" id="PTHR12812:SF0">
    <property type="entry name" value="HEPARAN-SULFATE 6-O-SULFOTRANSFERASE"/>
    <property type="match status" value="1"/>
</dbReference>